<reference evidence="1" key="1">
    <citation type="journal article" date="2021" name="Nat. Commun.">
        <title>Genetic determinants of endophytism in the Arabidopsis root mycobiome.</title>
        <authorList>
            <person name="Mesny F."/>
            <person name="Miyauchi S."/>
            <person name="Thiergart T."/>
            <person name="Pickel B."/>
            <person name="Atanasova L."/>
            <person name="Karlsson M."/>
            <person name="Huettel B."/>
            <person name="Barry K.W."/>
            <person name="Haridas S."/>
            <person name="Chen C."/>
            <person name="Bauer D."/>
            <person name="Andreopoulos W."/>
            <person name="Pangilinan J."/>
            <person name="LaButti K."/>
            <person name="Riley R."/>
            <person name="Lipzen A."/>
            <person name="Clum A."/>
            <person name="Drula E."/>
            <person name="Henrissat B."/>
            <person name="Kohler A."/>
            <person name="Grigoriev I.V."/>
            <person name="Martin F.M."/>
            <person name="Hacquard S."/>
        </authorList>
    </citation>
    <scope>NUCLEOTIDE SEQUENCE</scope>
    <source>
        <strain evidence="1">MPI-SDFR-AT-0073</strain>
    </source>
</reference>
<dbReference type="Proteomes" id="UP000758603">
    <property type="component" value="Unassembled WGS sequence"/>
</dbReference>
<gene>
    <name evidence="1" type="ORF">BKA67DRAFT_529297</name>
</gene>
<keyword evidence="2" id="KW-1185">Reference proteome</keyword>
<dbReference type="GeneID" id="70127935"/>
<evidence type="ECO:0000313" key="1">
    <source>
        <dbReference type="EMBL" id="KAH6659119.1"/>
    </source>
</evidence>
<dbReference type="OrthoDB" id="62952at2759"/>
<dbReference type="AlphaFoldDB" id="A0A9P9A3P3"/>
<evidence type="ECO:0000313" key="2">
    <source>
        <dbReference type="Proteomes" id="UP000758603"/>
    </source>
</evidence>
<accession>A0A9P9A3P3</accession>
<comment type="caution">
    <text evidence="1">The sequence shown here is derived from an EMBL/GenBank/DDBJ whole genome shotgun (WGS) entry which is preliminary data.</text>
</comment>
<dbReference type="RefSeq" id="XP_045963250.1">
    <property type="nucleotide sequence ID" value="XM_046099043.1"/>
</dbReference>
<proteinExistence type="predicted"/>
<name>A0A9P9A3P3_9PEZI</name>
<dbReference type="EMBL" id="JAGPXC010000001">
    <property type="protein sequence ID" value="KAH6659119.1"/>
    <property type="molecule type" value="Genomic_DNA"/>
</dbReference>
<organism evidence="1 2">
    <name type="scientific">Truncatella angustata</name>
    <dbReference type="NCBI Taxonomy" id="152316"/>
    <lineage>
        <taxon>Eukaryota</taxon>
        <taxon>Fungi</taxon>
        <taxon>Dikarya</taxon>
        <taxon>Ascomycota</taxon>
        <taxon>Pezizomycotina</taxon>
        <taxon>Sordariomycetes</taxon>
        <taxon>Xylariomycetidae</taxon>
        <taxon>Amphisphaeriales</taxon>
        <taxon>Sporocadaceae</taxon>
        <taxon>Truncatella</taxon>
    </lineage>
</organism>
<sequence length="314" mass="36207">MSITVSLNECRCSGLALTYEREPSFCTLPRELRNEIYTLAVVKYDDQLDDAVEPGIITLKGSHGYHFTRDVGVCLRPVHTLRPHPLLQVDRQIRAKASPIFYGQINFVLEVPGRCLEFAEWAALRRICAAVGAHLKHLRRLEIMFAYPAHTGQDDNLAVSDNYIFDPTSVTCVKIDELDMLKQRARIEFAIDRDFMGQTADRLRQAERGMALAILQLRAEHRWLESVFPTSGMMFAVFEILYKAGLPRGEQIIVLHSALRQGVRFRPRHRNQNHPFSYRSEQIHHRRMVGGRHRDTVFPASVDQLFRLWRESNA</sequence>
<protein>
    <submittedName>
        <fullName evidence="1">Uncharacterized protein</fullName>
    </submittedName>
</protein>